<keyword evidence="2" id="KW-0186">Copper</keyword>
<dbReference type="InterPro" id="IPR003782">
    <property type="entry name" value="SCO1/SenC"/>
</dbReference>
<evidence type="ECO:0000259" key="3">
    <source>
        <dbReference type="PROSITE" id="PS51352"/>
    </source>
</evidence>
<keyword evidence="5" id="KW-1185">Reference proteome</keyword>
<comment type="caution">
    <text evidence="4">The sequence shown here is derived from an EMBL/GenBank/DDBJ whole genome shotgun (WGS) entry which is preliminary data.</text>
</comment>
<dbReference type="InterPro" id="IPR013766">
    <property type="entry name" value="Thioredoxin_domain"/>
</dbReference>
<proteinExistence type="inferred from homology"/>
<dbReference type="PROSITE" id="PS51257">
    <property type="entry name" value="PROKAR_LIPOPROTEIN"/>
    <property type="match status" value="1"/>
</dbReference>
<reference evidence="5" key="1">
    <citation type="journal article" date="2019" name="Int. J. Syst. Evol. Microbiol.">
        <title>The Global Catalogue of Microorganisms (GCM) 10K type strain sequencing project: providing services to taxonomists for standard genome sequencing and annotation.</title>
        <authorList>
            <consortium name="The Broad Institute Genomics Platform"/>
            <consortium name="The Broad Institute Genome Sequencing Center for Infectious Disease"/>
            <person name="Wu L."/>
            <person name="Ma J."/>
        </authorList>
    </citation>
    <scope>NUCLEOTIDE SEQUENCE [LARGE SCALE GENOMIC DNA]</scope>
    <source>
        <strain evidence="5">CCM 7435</strain>
    </source>
</reference>
<dbReference type="Proteomes" id="UP001597299">
    <property type="component" value="Unassembled WGS sequence"/>
</dbReference>
<gene>
    <name evidence="4" type="ORF">ACFSNC_08255</name>
</gene>
<evidence type="ECO:0000313" key="5">
    <source>
        <dbReference type="Proteomes" id="UP001597299"/>
    </source>
</evidence>
<dbReference type="PROSITE" id="PS51352">
    <property type="entry name" value="THIOREDOXIN_2"/>
    <property type="match status" value="1"/>
</dbReference>
<protein>
    <submittedName>
        <fullName evidence="4">SCO family protein</fullName>
    </submittedName>
</protein>
<comment type="similarity">
    <text evidence="1">Belongs to the SCO1/2 family.</text>
</comment>
<sequence length="201" mass="21498">MGEERGAGGLSRAGRARLPLIAAGVLLASCLLAWLAPAMAQQVPSRFSLVTQDGRPLDESALRGRPYVLFFGFTSCPEVCPTALYELSQVLAELGPEADRLKVLFVTVDPARDTPDQLASYLGAFDPRITGLHGSEEATAAAAAAFKATYRRVPQPDGSYTMEHTAVLFLVDGEGRIADAIDYRAPHAAQLARLRRLLGTS</sequence>
<accession>A0ABW4YVI1</accession>
<evidence type="ECO:0000256" key="2">
    <source>
        <dbReference type="ARBA" id="ARBA00023008"/>
    </source>
</evidence>
<dbReference type="PANTHER" id="PTHR12151:SF25">
    <property type="entry name" value="LINALOOL DEHYDRATASE_ISOMERASE DOMAIN-CONTAINING PROTEIN"/>
    <property type="match status" value="1"/>
</dbReference>
<feature type="domain" description="Thioredoxin" evidence="3">
    <location>
        <begin position="38"/>
        <end position="201"/>
    </location>
</feature>
<name>A0ABW4YVI1_9HYPH</name>
<dbReference type="CDD" id="cd02968">
    <property type="entry name" value="SCO"/>
    <property type="match status" value="1"/>
</dbReference>
<dbReference type="EMBL" id="JBHUHD010000001">
    <property type="protein sequence ID" value="MFD2140386.1"/>
    <property type="molecule type" value="Genomic_DNA"/>
</dbReference>
<dbReference type="InterPro" id="IPR036249">
    <property type="entry name" value="Thioredoxin-like_sf"/>
</dbReference>
<dbReference type="Pfam" id="PF02630">
    <property type="entry name" value="SCO1-SenC"/>
    <property type="match status" value="1"/>
</dbReference>
<dbReference type="Gene3D" id="3.40.30.10">
    <property type="entry name" value="Glutaredoxin"/>
    <property type="match status" value="1"/>
</dbReference>
<evidence type="ECO:0000313" key="4">
    <source>
        <dbReference type="EMBL" id="MFD2140386.1"/>
    </source>
</evidence>
<organism evidence="4 5">
    <name type="scientific">Ancylobacter oerskovii</name>
    <dbReference type="NCBI Taxonomy" id="459519"/>
    <lineage>
        <taxon>Bacteria</taxon>
        <taxon>Pseudomonadati</taxon>
        <taxon>Pseudomonadota</taxon>
        <taxon>Alphaproteobacteria</taxon>
        <taxon>Hyphomicrobiales</taxon>
        <taxon>Xanthobacteraceae</taxon>
        <taxon>Ancylobacter</taxon>
    </lineage>
</organism>
<evidence type="ECO:0000256" key="1">
    <source>
        <dbReference type="ARBA" id="ARBA00010996"/>
    </source>
</evidence>
<dbReference type="PANTHER" id="PTHR12151">
    <property type="entry name" value="ELECTRON TRANSPORT PROTIN SCO1/SENC FAMILY MEMBER"/>
    <property type="match status" value="1"/>
</dbReference>
<dbReference type="SUPFAM" id="SSF52833">
    <property type="entry name" value="Thioredoxin-like"/>
    <property type="match status" value="1"/>
</dbReference>
<dbReference type="RefSeq" id="WP_213353042.1">
    <property type="nucleotide sequence ID" value="NZ_JAHBGB010000031.1"/>
</dbReference>